<feature type="coiled-coil region" evidence="9">
    <location>
        <begin position="148"/>
        <end position="175"/>
    </location>
</feature>
<dbReference type="AlphaFoldDB" id="A0A4D6HAE5"/>
<dbReference type="InterPro" id="IPR004488">
    <property type="entry name" value="Mg/Co-transport_prot_CorA"/>
</dbReference>
<evidence type="ECO:0000256" key="6">
    <source>
        <dbReference type="ARBA" id="ARBA00022989"/>
    </source>
</evidence>
<comment type="subcellular location">
    <subcellularLocation>
        <location evidence="1">Cell membrane</location>
        <topology evidence="1">Multi-pass membrane protein</topology>
    </subcellularLocation>
    <subcellularLocation>
        <location evidence="8">Membrane</location>
        <topology evidence="8">Multi-pass membrane protein</topology>
    </subcellularLocation>
</comment>
<dbReference type="EMBL" id="CP031310">
    <property type="protein sequence ID" value="QCC50186.1"/>
    <property type="molecule type" value="Genomic_DNA"/>
</dbReference>
<dbReference type="GO" id="GO:0000287">
    <property type="term" value="F:magnesium ion binding"/>
    <property type="evidence" value="ECO:0007669"/>
    <property type="project" value="TreeGrafter"/>
</dbReference>
<dbReference type="SUPFAM" id="SSF143865">
    <property type="entry name" value="CorA soluble domain-like"/>
    <property type="match status" value="1"/>
</dbReference>
<dbReference type="RefSeq" id="WP_049993630.1">
    <property type="nucleotide sequence ID" value="NZ_CP031310.1"/>
</dbReference>
<keyword evidence="11" id="KW-1185">Reference proteome</keyword>
<keyword evidence="6 8" id="KW-1133">Transmembrane helix</keyword>
<evidence type="ECO:0000313" key="10">
    <source>
        <dbReference type="EMBL" id="QCC50186.1"/>
    </source>
</evidence>
<dbReference type="PANTHER" id="PTHR46494">
    <property type="entry name" value="CORA FAMILY METAL ION TRANSPORTER (EUROFUNG)"/>
    <property type="match status" value="1"/>
</dbReference>
<dbReference type="Gene3D" id="3.30.460.20">
    <property type="entry name" value="CorA soluble domain-like"/>
    <property type="match status" value="1"/>
</dbReference>
<dbReference type="InterPro" id="IPR045861">
    <property type="entry name" value="CorA_cytoplasmic_dom"/>
</dbReference>
<keyword evidence="5 8" id="KW-0812">Transmembrane</keyword>
<dbReference type="Proteomes" id="UP000296706">
    <property type="component" value="Chromosome"/>
</dbReference>
<keyword evidence="7 8" id="KW-0472">Membrane</keyword>
<dbReference type="KEGG" id="hsn:DV733_02600"/>
<dbReference type="GO" id="GO:0005886">
    <property type="term" value="C:plasma membrane"/>
    <property type="evidence" value="ECO:0007669"/>
    <property type="project" value="UniProtKB-SubCell"/>
</dbReference>
<dbReference type="InterPro" id="IPR045863">
    <property type="entry name" value="CorA_TM1_TM2"/>
</dbReference>
<keyword evidence="9" id="KW-0175">Coiled coil</keyword>
<evidence type="ECO:0000313" key="11">
    <source>
        <dbReference type="Proteomes" id="UP000296706"/>
    </source>
</evidence>
<keyword evidence="3 8" id="KW-0813">Transport</keyword>
<evidence type="ECO:0000256" key="7">
    <source>
        <dbReference type="ARBA" id="ARBA00023136"/>
    </source>
</evidence>
<dbReference type="GeneID" id="39846719"/>
<evidence type="ECO:0000256" key="2">
    <source>
        <dbReference type="ARBA" id="ARBA00009765"/>
    </source>
</evidence>
<dbReference type="Pfam" id="PF01544">
    <property type="entry name" value="CorA"/>
    <property type="match status" value="1"/>
</dbReference>
<dbReference type="Gene3D" id="1.20.58.340">
    <property type="entry name" value="Magnesium transport protein CorA, transmembrane region"/>
    <property type="match status" value="2"/>
</dbReference>
<protein>
    <recommendedName>
        <fullName evidence="8">Magnesium transport protein CorA</fullName>
    </recommendedName>
</protein>
<dbReference type="GO" id="GO:0050897">
    <property type="term" value="F:cobalt ion binding"/>
    <property type="evidence" value="ECO:0007669"/>
    <property type="project" value="TreeGrafter"/>
</dbReference>
<comment type="function">
    <text evidence="8">Mediates influx of magnesium ions.</text>
</comment>
<dbReference type="STRING" id="1457250.GCA_000755225_02817"/>
<dbReference type="OrthoDB" id="28779at2157"/>
<dbReference type="FunFam" id="1.20.58.340:FF:000012">
    <property type="entry name" value="Magnesium transport protein CorA"/>
    <property type="match status" value="1"/>
</dbReference>
<dbReference type="GO" id="GO:0015095">
    <property type="term" value="F:magnesium ion transmembrane transporter activity"/>
    <property type="evidence" value="ECO:0007669"/>
    <property type="project" value="UniProtKB-UniRule"/>
</dbReference>
<keyword evidence="8" id="KW-0406">Ion transport</keyword>
<dbReference type="CDD" id="cd12828">
    <property type="entry name" value="TmCorA-like_1"/>
    <property type="match status" value="1"/>
</dbReference>
<dbReference type="NCBIfam" id="TIGR00383">
    <property type="entry name" value="corA"/>
    <property type="match status" value="1"/>
</dbReference>
<evidence type="ECO:0000256" key="9">
    <source>
        <dbReference type="SAM" id="Coils"/>
    </source>
</evidence>
<dbReference type="GO" id="GO:0015087">
    <property type="term" value="F:cobalt ion transmembrane transporter activity"/>
    <property type="evidence" value="ECO:0007669"/>
    <property type="project" value="UniProtKB-UniRule"/>
</dbReference>
<feature type="transmembrane region" description="Helical" evidence="8">
    <location>
        <begin position="295"/>
        <end position="315"/>
    </location>
</feature>
<evidence type="ECO:0000256" key="3">
    <source>
        <dbReference type="ARBA" id="ARBA00022448"/>
    </source>
</evidence>
<name>A0A4D6HAE5_9EURY</name>
<feature type="transmembrane region" description="Helical" evidence="8">
    <location>
        <begin position="263"/>
        <end position="283"/>
    </location>
</feature>
<gene>
    <name evidence="8 10" type="primary">corA</name>
    <name evidence="10" type="ORF">DV733_02600</name>
</gene>
<proteinExistence type="inferred from homology"/>
<sequence length="321" mass="36454">MIESLVYRSGSVESYDDLGEAKAAQGTTWVHATEVTADERSHIAETFDLHPLAIEDVNSNVRAKTEEFPEFVFALLKTARLTRGDTTFEEEIVDDPVGVFFGSDWVVSMSPGTASMVGRVKNAVQAGDERLLERGPDFTAYRIVDVIVDSYFDLLDTLEDQIESIEEDVIESTEIDVLDEINSVRRELLSFRKLLWPAREALGVLARGDLKLVQESSEKYFRDVYDHVVQLVDLTETYRDLVSGARDIYLNSLSQSTNEVMKVLTVVATIFIPLTFIAGIYGMNFETMPELGWRYGYFAVWMVMLAIGIGMIWFFRQREYI</sequence>
<keyword evidence="8" id="KW-0460">Magnesium</keyword>
<accession>A0A4D6HAE5</accession>
<organism evidence="10 11">
    <name type="scientific">Halapricum salinum</name>
    <dbReference type="NCBI Taxonomy" id="1457250"/>
    <lineage>
        <taxon>Archaea</taxon>
        <taxon>Methanobacteriati</taxon>
        <taxon>Methanobacteriota</taxon>
        <taxon>Stenosarchaea group</taxon>
        <taxon>Halobacteria</taxon>
        <taxon>Halobacteriales</taxon>
        <taxon>Haloarculaceae</taxon>
        <taxon>Halapricum</taxon>
    </lineage>
</organism>
<reference evidence="10 11" key="1">
    <citation type="journal article" date="2019" name="Nat. Commun.">
        <title>A new type of DNA phosphorothioation-based antiviral system in archaea.</title>
        <authorList>
            <person name="Xiong L."/>
            <person name="Liu S."/>
            <person name="Chen S."/>
            <person name="Xiao Y."/>
            <person name="Zhu B."/>
            <person name="Gao Y."/>
            <person name="Zhang Y."/>
            <person name="Chen B."/>
            <person name="Luo J."/>
            <person name="Deng Z."/>
            <person name="Chen X."/>
            <person name="Wang L."/>
            <person name="Chen S."/>
        </authorList>
    </citation>
    <scope>NUCLEOTIDE SEQUENCE [LARGE SCALE GENOMIC DNA]</scope>
    <source>
        <strain evidence="10 11">CBA1105</strain>
    </source>
</reference>
<evidence type="ECO:0000256" key="4">
    <source>
        <dbReference type="ARBA" id="ARBA00022475"/>
    </source>
</evidence>
<dbReference type="PANTHER" id="PTHR46494:SF1">
    <property type="entry name" value="CORA FAMILY METAL ION TRANSPORTER (EUROFUNG)"/>
    <property type="match status" value="1"/>
</dbReference>
<evidence type="ECO:0000256" key="8">
    <source>
        <dbReference type="RuleBase" id="RU362010"/>
    </source>
</evidence>
<evidence type="ECO:0000256" key="1">
    <source>
        <dbReference type="ARBA" id="ARBA00004651"/>
    </source>
</evidence>
<evidence type="ECO:0000256" key="5">
    <source>
        <dbReference type="ARBA" id="ARBA00022692"/>
    </source>
</evidence>
<dbReference type="InterPro" id="IPR002523">
    <property type="entry name" value="MgTranspt_CorA/ZnTranspt_ZntB"/>
</dbReference>
<dbReference type="SUPFAM" id="SSF144083">
    <property type="entry name" value="Magnesium transport protein CorA, transmembrane region"/>
    <property type="match status" value="1"/>
</dbReference>
<keyword evidence="4 8" id="KW-1003">Cell membrane</keyword>
<comment type="similarity">
    <text evidence="2 8">Belongs to the CorA metal ion transporter (MIT) (TC 1.A.35) family.</text>
</comment>